<organism evidence="1 2">
    <name type="scientific">Gigaspora margarita</name>
    <dbReference type="NCBI Taxonomy" id="4874"/>
    <lineage>
        <taxon>Eukaryota</taxon>
        <taxon>Fungi</taxon>
        <taxon>Fungi incertae sedis</taxon>
        <taxon>Mucoromycota</taxon>
        <taxon>Glomeromycotina</taxon>
        <taxon>Glomeromycetes</taxon>
        <taxon>Diversisporales</taxon>
        <taxon>Gigasporaceae</taxon>
        <taxon>Gigaspora</taxon>
    </lineage>
</organism>
<name>A0ABN7X7L7_GIGMA</name>
<evidence type="ECO:0000313" key="2">
    <source>
        <dbReference type="Proteomes" id="UP000789901"/>
    </source>
</evidence>
<reference evidence="1 2" key="1">
    <citation type="submission" date="2021-06" db="EMBL/GenBank/DDBJ databases">
        <authorList>
            <person name="Kallberg Y."/>
            <person name="Tangrot J."/>
            <person name="Rosling A."/>
        </authorList>
    </citation>
    <scope>NUCLEOTIDE SEQUENCE [LARGE SCALE GENOMIC DNA]</scope>
    <source>
        <strain evidence="1 2">120-4 pot B 10/14</strain>
    </source>
</reference>
<dbReference type="EMBL" id="CAJVQB010099484">
    <property type="protein sequence ID" value="CAG8850099.1"/>
    <property type="molecule type" value="Genomic_DNA"/>
</dbReference>
<dbReference type="Proteomes" id="UP000789901">
    <property type="component" value="Unassembled WGS sequence"/>
</dbReference>
<keyword evidence="2" id="KW-1185">Reference proteome</keyword>
<proteinExistence type="predicted"/>
<evidence type="ECO:0000313" key="1">
    <source>
        <dbReference type="EMBL" id="CAG8850099.1"/>
    </source>
</evidence>
<accession>A0ABN7X7L7</accession>
<sequence length="65" mass="7687">LYKKTTLDLYLKFEKHKNNVNRSENLKLSYQTTLDTTNNLNECERINIALVKKFTKANIPLEKQT</sequence>
<comment type="caution">
    <text evidence="1">The sequence shown here is derived from an EMBL/GenBank/DDBJ whole genome shotgun (WGS) entry which is preliminary data.</text>
</comment>
<protein>
    <submittedName>
        <fullName evidence="1">40197_t:CDS:1</fullName>
    </submittedName>
</protein>
<gene>
    <name evidence="1" type="ORF">GMARGA_LOCUS40042</name>
</gene>
<feature type="non-terminal residue" evidence="1">
    <location>
        <position position="1"/>
    </location>
</feature>